<feature type="compositionally biased region" description="Low complexity" evidence="1">
    <location>
        <begin position="272"/>
        <end position="289"/>
    </location>
</feature>
<evidence type="ECO:0000313" key="3">
    <source>
        <dbReference type="Proteomes" id="UP000821853"/>
    </source>
</evidence>
<keyword evidence="3" id="KW-1185">Reference proteome</keyword>
<reference evidence="2 3" key="1">
    <citation type="journal article" date="2020" name="Cell">
        <title>Large-Scale Comparative Analyses of Tick Genomes Elucidate Their Genetic Diversity and Vector Capacities.</title>
        <authorList>
            <consortium name="Tick Genome and Microbiome Consortium (TIGMIC)"/>
            <person name="Jia N."/>
            <person name="Wang J."/>
            <person name="Shi W."/>
            <person name="Du L."/>
            <person name="Sun Y."/>
            <person name="Zhan W."/>
            <person name="Jiang J.F."/>
            <person name="Wang Q."/>
            <person name="Zhang B."/>
            <person name="Ji P."/>
            <person name="Bell-Sakyi L."/>
            <person name="Cui X.M."/>
            <person name="Yuan T.T."/>
            <person name="Jiang B.G."/>
            <person name="Yang W.F."/>
            <person name="Lam T.T."/>
            <person name="Chang Q.C."/>
            <person name="Ding S.J."/>
            <person name="Wang X.J."/>
            <person name="Zhu J.G."/>
            <person name="Ruan X.D."/>
            <person name="Zhao L."/>
            <person name="Wei J.T."/>
            <person name="Ye R.Z."/>
            <person name="Que T.C."/>
            <person name="Du C.H."/>
            <person name="Zhou Y.H."/>
            <person name="Cheng J.X."/>
            <person name="Dai P.F."/>
            <person name="Guo W.B."/>
            <person name="Han X.H."/>
            <person name="Huang E.J."/>
            <person name="Li L.F."/>
            <person name="Wei W."/>
            <person name="Gao Y.C."/>
            <person name="Liu J.Z."/>
            <person name="Shao H.Z."/>
            <person name="Wang X."/>
            <person name="Wang C.C."/>
            <person name="Yang T.C."/>
            <person name="Huo Q.B."/>
            <person name="Li W."/>
            <person name="Chen H.Y."/>
            <person name="Chen S.E."/>
            <person name="Zhou L.G."/>
            <person name="Ni X.B."/>
            <person name="Tian J.H."/>
            <person name="Sheng Y."/>
            <person name="Liu T."/>
            <person name="Pan Y.S."/>
            <person name="Xia L.Y."/>
            <person name="Li J."/>
            <person name="Zhao F."/>
            <person name="Cao W.C."/>
        </authorList>
    </citation>
    <scope>NUCLEOTIDE SEQUENCE [LARGE SCALE GENOMIC DNA]</scope>
    <source>
        <strain evidence="2">HaeL-2018</strain>
    </source>
</reference>
<dbReference type="AlphaFoldDB" id="A0A9J6G156"/>
<dbReference type="Proteomes" id="UP000821853">
    <property type="component" value="Chromosome 2"/>
</dbReference>
<evidence type="ECO:0000256" key="1">
    <source>
        <dbReference type="SAM" id="MobiDB-lite"/>
    </source>
</evidence>
<dbReference type="OrthoDB" id="6488764at2759"/>
<feature type="region of interest" description="Disordered" evidence="1">
    <location>
        <begin position="351"/>
        <end position="383"/>
    </location>
</feature>
<accession>A0A9J6G156</accession>
<comment type="caution">
    <text evidence="2">The sequence shown here is derived from an EMBL/GenBank/DDBJ whole genome shotgun (WGS) entry which is preliminary data.</text>
</comment>
<sequence length="403" mass="44387">MDRTLTRGYILSRLSLDTAEPGIPRRRWCEGAAAPSLSWRSRCGPPTARTRPLTWEACRPWAPYPTVKNVATRSPAASAMSGVSPGGGAAGGVTSKRYETHAPVLLSALHAPDSAQRMMLVDLSALRHHQEPVMGFQADDYYGASSSAAASSSASAADYGDTWEDNSLGADDRFARRHWGPEEMHNDIGDNNLLLMPFLPENTLGLHYTGFPFIEDALHLQRQSSREDAFSDYLRALVSSHNRKRSVFLSQSWQPGGGQSPPQARRHRQPETRTQQQQQGAKATSSASSDRGRNAKIAPPTVSLNRHQPPMPFLFSSKGWHPGGRKRNFFFSGGWGPGGRPLTLRADYFKKKPTTSGSEDSSDNSYNPTSSSSPTVTVTDVRQQRRPCRGSCWHIPHLFGPYW</sequence>
<dbReference type="OMA" id="HLFGPYW"/>
<dbReference type="VEuPathDB" id="VectorBase:HLOH_057036"/>
<protein>
    <submittedName>
        <fullName evidence="2">Uncharacterized protein</fullName>
    </submittedName>
</protein>
<name>A0A9J6G156_HAELO</name>
<feature type="region of interest" description="Disordered" evidence="1">
    <location>
        <begin position="250"/>
        <end position="319"/>
    </location>
</feature>
<proteinExistence type="predicted"/>
<gene>
    <name evidence="2" type="ORF">HPB48_007760</name>
</gene>
<organism evidence="2 3">
    <name type="scientific">Haemaphysalis longicornis</name>
    <name type="common">Bush tick</name>
    <dbReference type="NCBI Taxonomy" id="44386"/>
    <lineage>
        <taxon>Eukaryota</taxon>
        <taxon>Metazoa</taxon>
        <taxon>Ecdysozoa</taxon>
        <taxon>Arthropoda</taxon>
        <taxon>Chelicerata</taxon>
        <taxon>Arachnida</taxon>
        <taxon>Acari</taxon>
        <taxon>Parasitiformes</taxon>
        <taxon>Ixodida</taxon>
        <taxon>Ixodoidea</taxon>
        <taxon>Ixodidae</taxon>
        <taxon>Haemaphysalinae</taxon>
        <taxon>Haemaphysalis</taxon>
    </lineage>
</organism>
<feature type="compositionally biased region" description="Low complexity" evidence="1">
    <location>
        <begin position="363"/>
        <end position="381"/>
    </location>
</feature>
<evidence type="ECO:0000313" key="2">
    <source>
        <dbReference type="EMBL" id="KAH9368116.1"/>
    </source>
</evidence>
<dbReference type="EMBL" id="JABSTR010000004">
    <property type="protein sequence ID" value="KAH9368116.1"/>
    <property type="molecule type" value="Genomic_DNA"/>
</dbReference>